<dbReference type="Proteomes" id="UP001196980">
    <property type="component" value="Unassembled WGS sequence"/>
</dbReference>
<keyword evidence="2" id="KW-0408">Iron</keyword>
<evidence type="ECO:0000256" key="3">
    <source>
        <dbReference type="ARBA" id="ARBA00023014"/>
    </source>
</evidence>
<keyword evidence="6" id="KW-1185">Reference proteome</keyword>
<dbReference type="PROSITE" id="PS51379">
    <property type="entry name" value="4FE4S_FER_2"/>
    <property type="match status" value="2"/>
</dbReference>
<dbReference type="RefSeq" id="WP_218251407.1">
    <property type="nucleotide sequence ID" value="NZ_JABXWD010000047.1"/>
</dbReference>
<dbReference type="EMBL" id="JABXWD010000047">
    <property type="protein sequence ID" value="MBV6340791.1"/>
    <property type="molecule type" value="Genomic_DNA"/>
</dbReference>
<feature type="domain" description="4Fe-4S ferredoxin-type" evidence="4">
    <location>
        <begin position="3"/>
        <end position="32"/>
    </location>
</feature>
<proteinExistence type="predicted"/>
<evidence type="ECO:0000313" key="6">
    <source>
        <dbReference type="Proteomes" id="UP001196980"/>
    </source>
</evidence>
<feature type="domain" description="4Fe-4S ferredoxin-type" evidence="4">
    <location>
        <begin position="40"/>
        <end position="69"/>
    </location>
</feature>
<protein>
    <submittedName>
        <fullName evidence="5">4Fe-4S binding protein</fullName>
    </submittedName>
</protein>
<name>A0ABS6RVY5_9BACT</name>
<evidence type="ECO:0000259" key="4">
    <source>
        <dbReference type="PROSITE" id="PS51379"/>
    </source>
</evidence>
<keyword evidence="3" id="KW-0411">Iron-sulfur</keyword>
<gene>
    <name evidence="5" type="ORF">HWQ67_04260</name>
</gene>
<accession>A0ABS6RVY5</accession>
<dbReference type="InterPro" id="IPR017896">
    <property type="entry name" value="4Fe4S_Fe-S-bd"/>
</dbReference>
<dbReference type="InterPro" id="IPR017900">
    <property type="entry name" value="4Fe4S_Fe_S_CS"/>
</dbReference>
<dbReference type="PANTHER" id="PTHR43122">
    <property type="entry name" value="FERREDOXIN SUBUNIT OF PYRUVATE:FLAVODOXIN OXIDOREDUCTASE-RELATED"/>
    <property type="match status" value="1"/>
</dbReference>
<comment type="caution">
    <text evidence="5">The sequence shown here is derived from an EMBL/GenBank/DDBJ whole genome shotgun (WGS) entry which is preliminary data.</text>
</comment>
<evidence type="ECO:0000313" key="5">
    <source>
        <dbReference type="EMBL" id="MBV6340791.1"/>
    </source>
</evidence>
<sequence>MRGRVEISPELCKGCEFCIVACPQGIIVLSERFNSMGYFPAVVTDMDRCTGCTLCAQMCPELAIEVWRQEG</sequence>
<evidence type="ECO:0000256" key="2">
    <source>
        <dbReference type="ARBA" id="ARBA00023004"/>
    </source>
</evidence>
<organism evidence="5 6">
    <name type="scientific">Candidatus Magnetobacterium casense</name>
    <dbReference type="NCBI Taxonomy" id="1455061"/>
    <lineage>
        <taxon>Bacteria</taxon>
        <taxon>Pseudomonadati</taxon>
        <taxon>Nitrospirota</taxon>
        <taxon>Thermodesulfovibrionia</taxon>
        <taxon>Thermodesulfovibrionales</taxon>
        <taxon>Candidatus Magnetobacteriaceae</taxon>
        <taxon>Candidatus Magnetobacterium</taxon>
    </lineage>
</organism>
<evidence type="ECO:0000256" key="1">
    <source>
        <dbReference type="ARBA" id="ARBA00022723"/>
    </source>
</evidence>
<reference evidence="5 6" key="1">
    <citation type="journal article" date="2020" name="J Geophys Res Biogeosci">
        <title>Magnetotaxis as an Adaptation to Enable Bacterial Shuttling of Microbial Sulfur and Sulfur Cycling Across Aquatic Oxic#Anoxic Interfaces.</title>
        <authorList>
            <person name="Li J."/>
            <person name="Liu P."/>
            <person name="Wang J."/>
            <person name="Roberts A.P."/>
            <person name="Pan Y."/>
        </authorList>
    </citation>
    <scope>NUCLEOTIDE SEQUENCE [LARGE SCALE GENOMIC DNA]</scope>
    <source>
        <strain evidence="5 6">MYR-1_YQ</strain>
    </source>
</reference>
<dbReference type="Pfam" id="PF12838">
    <property type="entry name" value="Fer4_7"/>
    <property type="match status" value="1"/>
</dbReference>
<dbReference type="PANTHER" id="PTHR43122:SF1">
    <property type="entry name" value="IRON-SULFUR-BINDING PROTEIN"/>
    <property type="match status" value="1"/>
</dbReference>
<dbReference type="PROSITE" id="PS00198">
    <property type="entry name" value="4FE4S_FER_1"/>
    <property type="match status" value="1"/>
</dbReference>
<keyword evidence="1" id="KW-0479">Metal-binding</keyword>